<protein>
    <submittedName>
        <fullName evidence="2">Uncharacterized protein</fullName>
    </submittedName>
</protein>
<comment type="caution">
    <text evidence="2">The sequence shown here is derived from an EMBL/GenBank/DDBJ whole genome shotgun (WGS) entry which is preliminary data.</text>
</comment>
<sequence>MKDTSSNWKLKFNYITNKKTMNVDKGNNTLNYIFGAFILLSAVKISSDLFLRYKKSKETAKGCGCGKK</sequence>
<keyword evidence="1" id="KW-1133">Transmembrane helix</keyword>
<accession>A0A5J4J2I3</accession>
<keyword evidence="3" id="KW-1185">Reference proteome</keyword>
<organism evidence="2 3">
    <name type="scientific">Patiriisocius marinus</name>
    <dbReference type="NCBI Taxonomy" id="1397112"/>
    <lineage>
        <taxon>Bacteria</taxon>
        <taxon>Pseudomonadati</taxon>
        <taxon>Bacteroidota</taxon>
        <taxon>Flavobacteriia</taxon>
        <taxon>Flavobacteriales</taxon>
        <taxon>Flavobacteriaceae</taxon>
        <taxon>Patiriisocius</taxon>
    </lineage>
</organism>
<name>A0A5J4J2I3_9FLAO</name>
<keyword evidence="1" id="KW-0812">Transmembrane</keyword>
<dbReference type="EMBL" id="BKCG01000005">
    <property type="protein sequence ID" value="GER60100.1"/>
    <property type="molecule type" value="Genomic_DNA"/>
</dbReference>
<reference evidence="2 3" key="1">
    <citation type="submission" date="2019-08" db="EMBL/GenBank/DDBJ databases">
        <title>Draft genome sequence of Ulvibacter marinus type strain NBRC 109484.</title>
        <authorList>
            <person name="Kawano K."/>
            <person name="Ushijima N."/>
            <person name="Kihara M."/>
            <person name="Itoh H."/>
        </authorList>
    </citation>
    <scope>NUCLEOTIDE SEQUENCE [LARGE SCALE GENOMIC DNA]</scope>
    <source>
        <strain evidence="2 3">NBRC 109484</strain>
    </source>
</reference>
<evidence type="ECO:0000313" key="2">
    <source>
        <dbReference type="EMBL" id="GER60100.1"/>
    </source>
</evidence>
<dbReference type="AlphaFoldDB" id="A0A5J4J2I3"/>
<evidence type="ECO:0000313" key="3">
    <source>
        <dbReference type="Proteomes" id="UP000326509"/>
    </source>
</evidence>
<feature type="transmembrane region" description="Helical" evidence="1">
    <location>
        <begin position="30"/>
        <end position="51"/>
    </location>
</feature>
<proteinExistence type="predicted"/>
<gene>
    <name evidence="2" type="ORF">ULMA_22080</name>
</gene>
<dbReference type="Proteomes" id="UP000326509">
    <property type="component" value="Unassembled WGS sequence"/>
</dbReference>
<evidence type="ECO:0000256" key="1">
    <source>
        <dbReference type="SAM" id="Phobius"/>
    </source>
</evidence>
<keyword evidence="1" id="KW-0472">Membrane</keyword>